<sequence length="625" mass="70824">MLLKHRQFRSNQFLGLHHTRFYQLRYSSSALKPPNFFTANYKSQPLRLISNTYKVLGLASLITGGAAYYLLSEEKYKETTLFSGWPGKIRTIPSKAVEWTYTLDSADGPIKKTFTHLLLSGEEVEKKVKNGENKVFVNREGNHVKSWEINSLPSGDTGEDRYSTDIISKREVKDLLEGESLFWKNWWDFRTRLYPNKQGEEVLEGDGKGDLLMFSVFDGHGGPFVSDLLGRTLHGCLAWNAAKLLYNEERNKRAWEDETVGGVFNQGIGVGDGVLSEEFDPKVFSEMIATSFLAIDSHLINRTWSTLFNPIADNLPNLPPYSPAQLVPSNLFDNGSCAITTIIDVEADKLYVANVGDTRAVAGWWNPAKNEWRCDILSEDVTCENDREVARILSEHPEEERDTAVHNQGYGDTPRVLGGLQPSRAFGDDAYKIAYDDFKDIKRALDQAEPRERWRWFEECPNKTPPYVTAKPEVIVRDIHPESGDELKFIVLATDGLWDRITSEEASYLLTSHLNHSTHPDTSKIEIMATCPHSPPLPEGEHPYPKEELNMEGKWVYEDSNAATHLIRNALGGDDRELRRQFLSLRAPGVRSARDDTTAMVIWFDDRKAKQAIDKEDVRGDMTSA</sequence>
<reference evidence="6" key="2">
    <citation type="submission" date="2024-02" db="EMBL/GenBank/DDBJ databases">
        <title>Comparative genomics of Cryptococcus and Kwoniella reveals pathogenesis evolution and contrasting modes of karyotype evolution via chromosome fusion or intercentromeric recombination.</title>
        <authorList>
            <person name="Coelho M.A."/>
            <person name="David-Palma M."/>
            <person name="Shea T."/>
            <person name="Bowers K."/>
            <person name="McGinley-Smith S."/>
            <person name="Mohammad A.W."/>
            <person name="Gnirke A."/>
            <person name="Yurkov A.M."/>
            <person name="Nowrousian M."/>
            <person name="Sun S."/>
            <person name="Cuomo C.A."/>
            <person name="Heitman J."/>
        </authorList>
    </citation>
    <scope>NUCLEOTIDE SEQUENCE</scope>
    <source>
        <strain evidence="6">CBS 10118</strain>
    </source>
</reference>
<dbReference type="Proteomes" id="UP000092730">
    <property type="component" value="Chromosome 2"/>
</dbReference>
<dbReference type="InterPro" id="IPR001932">
    <property type="entry name" value="PPM-type_phosphatase-like_dom"/>
</dbReference>
<dbReference type="AlphaFoldDB" id="A0AAJ8M7C6"/>
<gene>
    <name evidence="6" type="ORF">I302_103563</name>
</gene>
<evidence type="ECO:0000256" key="2">
    <source>
        <dbReference type="ARBA" id="ARBA00022801"/>
    </source>
</evidence>
<dbReference type="PANTHER" id="PTHR13832">
    <property type="entry name" value="PROTEIN PHOSPHATASE 2C"/>
    <property type="match status" value="1"/>
</dbReference>
<dbReference type="PROSITE" id="PS51746">
    <property type="entry name" value="PPM_2"/>
    <property type="match status" value="1"/>
</dbReference>
<dbReference type="EMBL" id="CP144542">
    <property type="protein sequence ID" value="WVW81568.1"/>
    <property type="molecule type" value="Genomic_DNA"/>
</dbReference>
<dbReference type="GeneID" id="30206663"/>
<dbReference type="KEGG" id="kbi:30206663"/>
<proteinExistence type="inferred from homology"/>
<reference evidence="6" key="1">
    <citation type="submission" date="2013-07" db="EMBL/GenBank/DDBJ databases">
        <authorList>
            <consortium name="The Broad Institute Genome Sequencing Platform"/>
            <person name="Cuomo C."/>
            <person name="Litvintseva A."/>
            <person name="Chen Y."/>
            <person name="Heitman J."/>
            <person name="Sun S."/>
            <person name="Springer D."/>
            <person name="Dromer F."/>
            <person name="Young S.K."/>
            <person name="Zeng Q."/>
            <person name="Gargeya S."/>
            <person name="Fitzgerald M."/>
            <person name="Abouelleil A."/>
            <person name="Alvarado L."/>
            <person name="Berlin A.M."/>
            <person name="Chapman S.B."/>
            <person name="Dewar J."/>
            <person name="Goldberg J."/>
            <person name="Griggs A."/>
            <person name="Gujja S."/>
            <person name="Hansen M."/>
            <person name="Howarth C."/>
            <person name="Imamovic A."/>
            <person name="Larimer J."/>
            <person name="McCowan C."/>
            <person name="Murphy C."/>
            <person name="Pearson M."/>
            <person name="Priest M."/>
            <person name="Roberts A."/>
            <person name="Saif S."/>
            <person name="Shea T."/>
            <person name="Sykes S."/>
            <person name="Wortman J."/>
            <person name="Nusbaum C."/>
            <person name="Birren B."/>
        </authorList>
    </citation>
    <scope>NUCLEOTIDE SEQUENCE</scope>
    <source>
        <strain evidence="6">CBS 10118</strain>
    </source>
</reference>
<evidence type="ECO:0000259" key="5">
    <source>
        <dbReference type="PROSITE" id="PS51746"/>
    </source>
</evidence>
<evidence type="ECO:0000256" key="1">
    <source>
        <dbReference type="ARBA" id="ARBA00022723"/>
    </source>
</evidence>
<dbReference type="GO" id="GO:0046872">
    <property type="term" value="F:metal ion binding"/>
    <property type="evidence" value="ECO:0007669"/>
    <property type="project" value="UniProtKB-KW"/>
</dbReference>
<dbReference type="Gene3D" id="3.60.40.10">
    <property type="entry name" value="PPM-type phosphatase domain"/>
    <property type="match status" value="1"/>
</dbReference>
<keyword evidence="2 4" id="KW-0378">Hydrolase</keyword>
<dbReference type="SMART" id="SM00332">
    <property type="entry name" value="PP2Cc"/>
    <property type="match status" value="1"/>
</dbReference>
<name>A0AAJ8M7C6_9TREE</name>
<dbReference type="InterPro" id="IPR015655">
    <property type="entry name" value="PP2C"/>
</dbReference>
<dbReference type="GO" id="GO:0005739">
    <property type="term" value="C:mitochondrion"/>
    <property type="evidence" value="ECO:0007669"/>
    <property type="project" value="TreeGrafter"/>
</dbReference>
<keyword evidence="1" id="KW-0479">Metal-binding</keyword>
<comment type="similarity">
    <text evidence="4">Belongs to the PP2C family.</text>
</comment>
<feature type="domain" description="PPM-type phosphatase" evidence="5">
    <location>
        <begin position="190"/>
        <end position="604"/>
    </location>
</feature>
<dbReference type="InterPro" id="IPR000222">
    <property type="entry name" value="PP2C_BS"/>
</dbReference>
<evidence type="ECO:0000256" key="4">
    <source>
        <dbReference type="RuleBase" id="RU003465"/>
    </source>
</evidence>
<dbReference type="CDD" id="cd00143">
    <property type="entry name" value="PP2Cc"/>
    <property type="match status" value="1"/>
</dbReference>
<evidence type="ECO:0000256" key="3">
    <source>
        <dbReference type="ARBA" id="ARBA00022912"/>
    </source>
</evidence>
<dbReference type="InterPro" id="IPR036457">
    <property type="entry name" value="PPM-type-like_dom_sf"/>
</dbReference>
<dbReference type="SUPFAM" id="SSF81606">
    <property type="entry name" value="PP2C-like"/>
    <property type="match status" value="1"/>
</dbReference>
<organism evidence="6 7">
    <name type="scientific">Kwoniella bestiolae CBS 10118</name>
    <dbReference type="NCBI Taxonomy" id="1296100"/>
    <lineage>
        <taxon>Eukaryota</taxon>
        <taxon>Fungi</taxon>
        <taxon>Dikarya</taxon>
        <taxon>Basidiomycota</taxon>
        <taxon>Agaricomycotina</taxon>
        <taxon>Tremellomycetes</taxon>
        <taxon>Tremellales</taxon>
        <taxon>Cryptococcaceae</taxon>
        <taxon>Kwoniella</taxon>
    </lineage>
</organism>
<keyword evidence="7" id="KW-1185">Reference proteome</keyword>
<dbReference type="PANTHER" id="PTHR13832:SF792">
    <property type="entry name" value="GM14286P"/>
    <property type="match status" value="1"/>
</dbReference>
<evidence type="ECO:0000313" key="6">
    <source>
        <dbReference type="EMBL" id="WVW81568.1"/>
    </source>
</evidence>
<dbReference type="GO" id="GO:0004741">
    <property type="term" value="F:[pyruvate dehydrogenase (acetyl-transferring)]-phosphatase activity"/>
    <property type="evidence" value="ECO:0007669"/>
    <property type="project" value="TreeGrafter"/>
</dbReference>
<keyword evidence="3 4" id="KW-0904">Protein phosphatase</keyword>
<protein>
    <recommendedName>
        <fullName evidence="5">PPM-type phosphatase domain-containing protein</fullName>
    </recommendedName>
</protein>
<accession>A0AAJ8M7C6</accession>
<evidence type="ECO:0000313" key="7">
    <source>
        <dbReference type="Proteomes" id="UP000092730"/>
    </source>
</evidence>
<dbReference type="Pfam" id="PF00481">
    <property type="entry name" value="PP2C"/>
    <property type="match status" value="1"/>
</dbReference>
<dbReference type="PROSITE" id="PS01032">
    <property type="entry name" value="PPM_1"/>
    <property type="match status" value="1"/>
</dbReference>
<dbReference type="RefSeq" id="XP_019048492.2">
    <property type="nucleotide sequence ID" value="XM_019188930.2"/>
</dbReference>